<organism evidence="1 2">
    <name type="scientific">Oikeobacillus pervagus</name>
    <dbReference type="NCBI Taxonomy" id="1325931"/>
    <lineage>
        <taxon>Bacteria</taxon>
        <taxon>Bacillati</taxon>
        <taxon>Bacillota</taxon>
        <taxon>Bacilli</taxon>
        <taxon>Bacillales</taxon>
        <taxon>Bacillaceae</taxon>
        <taxon>Oikeobacillus</taxon>
    </lineage>
</organism>
<evidence type="ECO:0000313" key="2">
    <source>
        <dbReference type="Proteomes" id="UP001237207"/>
    </source>
</evidence>
<name>A0AAJ1WGC2_9BACI</name>
<dbReference type="EMBL" id="JAUSUC010000012">
    <property type="protein sequence ID" value="MDQ0214892.1"/>
    <property type="molecule type" value="Genomic_DNA"/>
</dbReference>
<dbReference type="Proteomes" id="UP001237207">
    <property type="component" value="Unassembled WGS sequence"/>
</dbReference>
<evidence type="ECO:0000313" key="1">
    <source>
        <dbReference type="EMBL" id="MDQ0214892.1"/>
    </source>
</evidence>
<reference evidence="1" key="1">
    <citation type="submission" date="2023-07" db="EMBL/GenBank/DDBJ databases">
        <title>Genomic Encyclopedia of Type Strains, Phase IV (KMG-IV): sequencing the most valuable type-strain genomes for metagenomic binning, comparative biology and taxonomic classification.</title>
        <authorList>
            <person name="Goeker M."/>
        </authorList>
    </citation>
    <scope>NUCLEOTIDE SEQUENCE</scope>
    <source>
        <strain evidence="1">DSM 23947</strain>
    </source>
</reference>
<keyword evidence="2" id="KW-1185">Reference proteome</keyword>
<proteinExistence type="predicted"/>
<comment type="caution">
    <text evidence="1">The sequence shown here is derived from an EMBL/GenBank/DDBJ whole genome shotgun (WGS) entry which is preliminary data.</text>
</comment>
<gene>
    <name evidence="1" type="ORF">J2S13_001291</name>
</gene>
<dbReference type="AlphaFoldDB" id="A0AAJ1WGC2"/>
<protein>
    <submittedName>
        <fullName evidence="1">Uncharacterized protein</fullName>
    </submittedName>
</protein>
<sequence>MVRANDYIFLIKSRGTNSRKSLQIVLNILIKKNLFSRQVVELFTKKKKKTTHVEIVSLT</sequence>
<accession>A0AAJ1WGC2</accession>